<keyword evidence="6" id="KW-1185">Reference proteome</keyword>
<keyword evidence="2" id="KW-0560">Oxidoreductase</keyword>
<organism evidence="5 6">
    <name type="scientific">Litoreibacter albidus</name>
    <dbReference type="NCBI Taxonomy" id="670155"/>
    <lineage>
        <taxon>Bacteria</taxon>
        <taxon>Pseudomonadati</taxon>
        <taxon>Pseudomonadota</taxon>
        <taxon>Alphaproteobacteria</taxon>
        <taxon>Rhodobacterales</taxon>
        <taxon>Roseobacteraceae</taxon>
        <taxon>Litoreibacter</taxon>
    </lineage>
</organism>
<dbReference type="PROSITE" id="PS51257">
    <property type="entry name" value="PROKAR_LIPOPROTEIN"/>
    <property type="match status" value="1"/>
</dbReference>
<gene>
    <name evidence="5" type="ORF">SAMN04488001_3552</name>
</gene>
<evidence type="ECO:0000313" key="5">
    <source>
        <dbReference type="EMBL" id="SDX57438.1"/>
    </source>
</evidence>
<protein>
    <submittedName>
        <fullName evidence="5">Scyllo-inositol 2-dehydrogenase (NADP+)</fullName>
    </submittedName>
</protein>
<dbReference type="Proteomes" id="UP000199441">
    <property type="component" value="Unassembled WGS sequence"/>
</dbReference>
<proteinExistence type="inferred from homology"/>
<dbReference type="InterPro" id="IPR004104">
    <property type="entry name" value="Gfo/Idh/MocA-like_OxRdtase_C"/>
</dbReference>
<comment type="similarity">
    <text evidence="1">Belongs to the Gfo/Idh/MocA family.</text>
</comment>
<dbReference type="PANTHER" id="PTHR43708:SF5">
    <property type="entry name" value="CONSERVED EXPRESSED OXIDOREDUCTASE (EUROFUNG)-RELATED"/>
    <property type="match status" value="1"/>
</dbReference>
<dbReference type="InterPro" id="IPR000683">
    <property type="entry name" value="Gfo/Idh/MocA-like_OxRdtase_N"/>
</dbReference>
<reference evidence="6" key="1">
    <citation type="submission" date="2016-10" db="EMBL/GenBank/DDBJ databases">
        <authorList>
            <person name="Varghese N."/>
            <person name="Submissions S."/>
        </authorList>
    </citation>
    <scope>NUCLEOTIDE SEQUENCE [LARGE SCALE GENOMIC DNA]</scope>
    <source>
        <strain evidence="6">DSM 26922</strain>
    </source>
</reference>
<dbReference type="RefSeq" id="WP_089948556.1">
    <property type="nucleotide sequence ID" value="NZ_FNOI01000009.1"/>
</dbReference>
<evidence type="ECO:0000256" key="2">
    <source>
        <dbReference type="ARBA" id="ARBA00023002"/>
    </source>
</evidence>
<evidence type="ECO:0000259" key="4">
    <source>
        <dbReference type="Pfam" id="PF02894"/>
    </source>
</evidence>
<dbReference type="OrthoDB" id="9815825at2"/>
<dbReference type="EMBL" id="FNOI01000009">
    <property type="protein sequence ID" value="SDX57438.1"/>
    <property type="molecule type" value="Genomic_DNA"/>
</dbReference>
<dbReference type="Pfam" id="PF01408">
    <property type="entry name" value="GFO_IDH_MocA"/>
    <property type="match status" value="1"/>
</dbReference>
<dbReference type="GO" id="GO:0000166">
    <property type="term" value="F:nucleotide binding"/>
    <property type="evidence" value="ECO:0007669"/>
    <property type="project" value="InterPro"/>
</dbReference>
<dbReference type="STRING" id="670155.SAMN04488001_3552"/>
<name>A0A1H3CU58_9RHOB</name>
<accession>A0A1H3CU58</accession>
<feature type="domain" description="Gfo/Idh/MocA-like oxidoreductase C-terminal" evidence="4">
    <location>
        <begin position="131"/>
        <end position="341"/>
    </location>
</feature>
<dbReference type="SUPFAM" id="SSF51735">
    <property type="entry name" value="NAD(P)-binding Rossmann-fold domains"/>
    <property type="match status" value="1"/>
</dbReference>
<dbReference type="GO" id="GO:0016491">
    <property type="term" value="F:oxidoreductase activity"/>
    <property type="evidence" value="ECO:0007669"/>
    <property type="project" value="UniProtKB-KW"/>
</dbReference>
<dbReference type="Gene3D" id="3.40.50.720">
    <property type="entry name" value="NAD(P)-binding Rossmann-like Domain"/>
    <property type="match status" value="1"/>
</dbReference>
<dbReference type="Gene3D" id="3.30.360.10">
    <property type="entry name" value="Dihydrodipicolinate Reductase, domain 2"/>
    <property type="match status" value="1"/>
</dbReference>
<dbReference type="AlphaFoldDB" id="A0A1H3CU58"/>
<dbReference type="Pfam" id="PF02894">
    <property type="entry name" value="GFO_IDH_MocA_C"/>
    <property type="match status" value="1"/>
</dbReference>
<dbReference type="InterPro" id="IPR051317">
    <property type="entry name" value="Gfo/Idh/MocA_oxidoreduct"/>
</dbReference>
<sequence length="342" mass="36718">MSKVKVGLLGYGLAGSVFHAPLIQSCPDMELTAIGSRSFEGKDTPDGVETGSFDDVINNDAIDLIVIATPNTSHFPLGLQAISAGKHVVIDKPMAVRLSEVETLIARAADKDRLLSVFQNRRWDGGLRTAKSVVDGGELGDISYAEFRYDRFVPTVKKRWREEPAPGAGVLFDLGAHLIDQAYYLLGMPTAVTASVTAQREGAVVDDFFHIVLDYPTARVVLNASSLLYDHGPRIALYGDKAGFQHYGLDGQEDDLKAGKRPGDAGWGHMDNAQAVMLAADGSSRREIPSLNGAYETYYNGVAKAILTGAPLPVTPEDARNTFAILQAAVTSGIEKRTVALV</sequence>
<dbReference type="InterPro" id="IPR036291">
    <property type="entry name" value="NAD(P)-bd_dom_sf"/>
</dbReference>
<feature type="domain" description="Gfo/Idh/MocA-like oxidoreductase N-terminal" evidence="3">
    <location>
        <begin position="4"/>
        <end position="117"/>
    </location>
</feature>
<evidence type="ECO:0000256" key="1">
    <source>
        <dbReference type="ARBA" id="ARBA00010928"/>
    </source>
</evidence>
<dbReference type="PANTHER" id="PTHR43708">
    <property type="entry name" value="CONSERVED EXPRESSED OXIDOREDUCTASE (EUROFUNG)"/>
    <property type="match status" value="1"/>
</dbReference>
<evidence type="ECO:0000313" key="6">
    <source>
        <dbReference type="Proteomes" id="UP000199441"/>
    </source>
</evidence>
<evidence type="ECO:0000259" key="3">
    <source>
        <dbReference type="Pfam" id="PF01408"/>
    </source>
</evidence>